<dbReference type="InterPro" id="IPR027463">
    <property type="entry name" value="AcrB_DN_DC_subdom"/>
</dbReference>
<name>A1WTP0_HALHL</name>
<dbReference type="Gene3D" id="3.30.70.1430">
    <property type="entry name" value="Multidrug efflux transporter AcrB pore domain"/>
    <property type="match status" value="2"/>
</dbReference>
<feature type="transmembrane region" description="Helical" evidence="1">
    <location>
        <begin position="433"/>
        <end position="455"/>
    </location>
</feature>
<feature type="transmembrane region" description="Helical" evidence="1">
    <location>
        <begin position="921"/>
        <end position="945"/>
    </location>
</feature>
<keyword evidence="1" id="KW-0472">Membrane</keyword>
<dbReference type="PRINTS" id="PR00702">
    <property type="entry name" value="ACRIFLAVINRP"/>
</dbReference>
<feature type="transmembrane region" description="Helical" evidence="1">
    <location>
        <begin position="12"/>
        <end position="34"/>
    </location>
</feature>
<evidence type="ECO:0000256" key="1">
    <source>
        <dbReference type="SAM" id="Phobius"/>
    </source>
</evidence>
<proteinExistence type="predicted"/>
<gene>
    <name evidence="2" type="ordered locus">Hhal_0258</name>
</gene>
<dbReference type="Gene3D" id="3.30.70.1320">
    <property type="entry name" value="Multidrug efflux transporter AcrB pore domain like"/>
    <property type="match status" value="1"/>
</dbReference>
<reference evidence="3" key="1">
    <citation type="submission" date="2006-12" db="EMBL/GenBank/DDBJ databases">
        <title>Complete sequence of Halorhodospira halophila SL1.</title>
        <authorList>
            <consortium name="US DOE Joint Genome Institute"/>
            <person name="Copeland A."/>
            <person name="Lucas S."/>
            <person name="Lapidus A."/>
            <person name="Barry K."/>
            <person name="Detter J.C."/>
            <person name="Glavina del Rio T."/>
            <person name="Hammon N."/>
            <person name="Israni S."/>
            <person name="Dalin E."/>
            <person name="Tice H."/>
            <person name="Pitluck S."/>
            <person name="Saunders E."/>
            <person name="Brettin T."/>
            <person name="Bruce D."/>
            <person name="Han C."/>
            <person name="Tapia R."/>
            <person name="Schmutz J."/>
            <person name="Larimer F."/>
            <person name="Land M."/>
            <person name="Hauser L."/>
            <person name="Kyrpides N."/>
            <person name="Mikhailova N."/>
            <person name="Hoff W."/>
            <person name="Richardson P."/>
        </authorList>
    </citation>
    <scope>NUCLEOTIDE SEQUENCE [LARGE SCALE GENOMIC DNA]</scope>
    <source>
        <strain evidence="3">DSM 244 / SL1</strain>
    </source>
</reference>
<protein>
    <submittedName>
        <fullName evidence="2">Acriflavin resistance protein</fullName>
    </submittedName>
</protein>
<dbReference type="RefSeq" id="WP_011813075.1">
    <property type="nucleotide sequence ID" value="NC_008789.1"/>
</dbReference>
<reference evidence="2 3" key="2">
    <citation type="journal article" date="2013" name="Stand. Genomic Sci.">
        <title>Complete genome sequence of Halorhodospira halophila SL1.</title>
        <authorList>
            <person name="Challacombe J.F."/>
            <person name="Majid S."/>
            <person name="Deole R."/>
            <person name="Brettin T.S."/>
            <person name="Bruce D."/>
            <person name="Delano S.F."/>
            <person name="Detter J.C."/>
            <person name="Gleasner C.D."/>
            <person name="Han C.S."/>
            <person name="Misra M."/>
            <person name="Reitenga K.G."/>
            <person name="Mikhailova N."/>
            <person name="Woyke T."/>
            <person name="Pitluck S."/>
            <person name="Nolan M."/>
            <person name="Land M.L."/>
            <person name="Saunders E."/>
            <person name="Tapia R."/>
            <person name="Lapidus A."/>
            <person name="Ivanova N."/>
            <person name="Hoff W.D."/>
        </authorList>
    </citation>
    <scope>NUCLEOTIDE SEQUENCE [LARGE SCALE GENOMIC DNA]</scope>
    <source>
        <strain evidence="3">DSM 244 / SL1</strain>
    </source>
</reference>
<sequence length="1040" mass="113732">MVEQRRDALRWLADHPVAANLVLALMFISGFYAVSQLNTQFFPSFELDVVTVQVEWPGSTAEDVADSVTTPLEDAVRDLEGLREMQSRSADGVSNISLEFFEGTDMADTVEDVKDRVAAVRNLPEEAEEPTIRRISRFDPVARVVLSGDAPPSSMRAWARELEDDLLRRGVANVEVTGMPDLETAVEVEQRVLLDSGLTFADLGAAIDAESTDLPGGEAGEADIARQLRSLEQRRGVQEFRDLQITDGDGQPLLLSNLAQIERRARDGQVDFRLGEDTAIELYVQRSEGEDALGAAAILEAWYDDVSPTLPDGLELTIYDEFWELISERIGLLVTNGLAGLLLVVAILFTFLTARVAFWVTVGIPAAFLTALVVLWGVGGSINMMSLFALIMTLGIIVDDAIVVGERGVARFQRGESPGEAAAGGARDMLAPVLASSLTTVAAFIPLMAISGVMGNMLFDIPLVVICVIIASLIEAFIVLPGHLRRSFEGDQRGREPSRFRRWVDNGFHRFREGAYRRGITRAVEWRWTTVSGAVALLVAAAGLVVGGRIDFTFFPEPEGTVLQANVGFAPGTPPERVEAFLGDMERQLHAADAALSDQQLVRTHTVRYGEMQARDAQDANRGDHYGNIAVELISPEERDVRNTDLINAWEERITERPGLERLVIRERGAGPPGEDIDVRLTQGDPGTLRAAADELRQVLHRYPGLGSIDDDLPYGQEQWVYRLTAEGRALGLTTEAVSRQVRDAFAGELAQVYHQGRDEVEVRVRQPMAERRDLSAVTDLQIRLPEGDLVPLDSVVTIDSRRGFEVVRHHNGELAVSVTGDVDDRVANTGQIRADLRENVLPDLVERYGVAAEFGGQADFQDETLADMQRGLFFALGLIYLILAWVFASYGWPLLVMTVIPFGLVGALVGHWVMGLDLTLLSLFGIFGLTGITVNNAIILTLFYKQIRDAGTPVVEALVEASCQRLRAMILTSLTTIGGLLPLLAEQSVQAQFLIPMAAAIAFGLAGATGIVLFLMPALLRIYEDAVAGVTRWRYGTTP</sequence>
<feature type="transmembrane region" description="Helical" evidence="1">
    <location>
        <begin position="966"/>
        <end position="986"/>
    </location>
</feature>
<dbReference type="Gene3D" id="3.30.2090.10">
    <property type="entry name" value="Multidrug efflux transporter AcrB TolC docking domain, DN and DC subdomains"/>
    <property type="match status" value="2"/>
</dbReference>
<feature type="transmembrane region" description="Helical" evidence="1">
    <location>
        <begin position="992"/>
        <end position="1016"/>
    </location>
</feature>
<dbReference type="Proteomes" id="UP000000647">
    <property type="component" value="Chromosome"/>
</dbReference>
<feature type="transmembrane region" description="Helical" evidence="1">
    <location>
        <begin position="461"/>
        <end position="480"/>
    </location>
</feature>
<dbReference type="eggNOG" id="COG0841">
    <property type="taxonomic scope" value="Bacteria"/>
</dbReference>
<dbReference type="Pfam" id="PF00873">
    <property type="entry name" value="ACR_tran"/>
    <property type="match status" value="1"/>
</dbReference>
<dbReference type="GO" id="GO:0005886">
    <property type="term" value="C:plasma membrane"/>
    <property type="evidence" value="ECO:0007669"/>
    <property type="project" value="TreeGrafter"/>
</dbReference>
<dbReference type="InterPro" id="IPR001036">
    <property type="entry name" value="Acrflvin-R"/>
</dbReference>
<organism evidence="2 3">
    <name type="scientific">Halorhodospira halophila (strain DSM 244 / SL1)</name>
    <name type="common">Ectothiorhodospira halophila (strain DSM 244 / SL1)</name>
    <dbReference type="NCBI Taxonomy" id="349124"/>
    <lineage>
        <taxon>Bacteria</taxon>
        <taxon>Pseudomonadati</taxon>
        <taxon>Pseudomonadota</taxon>
        <taxon>Gammaproteobacteria</taxon>
        <taxon>Chromatiales</taxon>
        <taxon>Ectothiorhodospiraceae</taxon>
        <taxon>Halorhodospira</taxon>
    </lineage>
</organism>
<keyword evidence="1" id="KW-1133">Transmembrane helix</keyword>
<dbReference type="SUPFAM" id="SSF82866">
    <property type="entry name" value="Multidrug efflux transporter AcrB transmembrane domain"/>
    <property type="match status" value="2"/>
</dbReference>
<evidence type="ECO:0000313" key="2">
    <source>
        <dbReference type="EMBL" id="ABM61052.1"/>
    </source>
</evidence>
<dbReference type="KEGG" id="hha:Hhal_0258"/>
<keyword evidence="3" id="KW-1185">Reference proteome</keyword>
<dbReference type="AlphaFoldDB" id="A1WTP0"/>
<dbReference type="OrthoDB" id="5287122at2"/>
<dbReference type="HOGENOM" id="CLU_002755_1_2_6"/>
<feature type="transmembrane region" description="Helical" evidence="1">
    <location>
        <begin position="356"/>
        <end position="378"/>
    </location>
</feature>
<evidence type="ECO:0000313" key="3">
    <source>
        <dbReference type="Proteomes" id="UP000000647"/>
    </source>
</evidence>
<dbReference type="PANTHER" id="PTHR32063:SF33">
    <property type="entry name" value="RND SUPERFAMILY EFFLUX PUMP PERMEASE COMPONENT"/>
    <property type="match status" value="1"/>
</dbReference>
<accession>A1WTP0</accession>
<feature type="transmembrane region" description="Helical" evidence="1">
    <location>
        <begin position="526"/>
        <end position="546"/>
    </location>
</feature>
<dbReference type="SUPFAM" id="SSF82693">
    <property type="entry name" value="Multidrug efflux transporter AcrB pore domain, PN1, PN2, PC1 and PC2 subdomains"/>
    <property type="match status" value="2"/>
</dbReference>
<dbReference type="Gene3D" id="1.20.1640.10">
    <property type="entry name" value="Multidrug efflux transporter AcrB transmembrane domain"/>
    <property type="match status" value="2"/>
</dbReference>
<feature type="transmembrane region" description="Helical" evidence="1">
    <location>
        <begin position="330"/>
        <end position="349"/>
    </location>
</feature>
<feature type="transmembrane region" description="Helical" evidence="1">
    <location>
        <begin position="896"/>
        <end position="915"/>
    </location>
</feature>
<dbReference type="STRING" id="349124.Hhal_0258"/>
<feature type="transmembrane region" description="Helical" evidence="1">
    <location>
        <begin position="872"/>
        <end position="889"/>
    </location>
</feature>
<dbReference type="GO" id="GO:0042910">
    <property type="term" value="F:xenobiotic transmembrane transporter activity"/>
    <property type="evidence" value="ECO:0007669"/>
    <property type="project" value="TreeGrafter"/>
</dbReference>
<dbReference type="EMBL" id="CP000544">
    <property type="protein sequence ID" value="ABM61052.1"/>
    <property type="molecule type" value="Genomic_DNA"/>
</dbReference>
<keyword evidence="1" id="KW-0812">Transmembrane</keyword>
<feature type="transmembrane region" description="Helical" evidence="1">
    <location>
        <begin position="384"/>
        <end position="404"/>
    </location>
</feature>
<dbReference type="SUPFAM" id="SSF82714">
    <property type="entry name" value="Multidrug efflux transporter AcrB TolC docking domain, DN and DC subdomains"/>
    <property type="match status" value="2"/>
</dbReference>
<dbReference type="PANTHER" id="PTHR32063">
    <property type="match status" value="1"/>
</dbReference>
<dbReference type="Gene3D" id="3.30.70.1440">
    <property type="entry name" value="Multidrug efflux transporter AcrB pore domain"/>
    <property type="match status" value="1"/>
</dbReference>